<dbReference type="InterPro" id="IPR016063">
    <property type="entry name" value="TM1410_Glycdase"/>
</dbReference>
<organism evidence="4 5">
    <name type="scientific">Deinococcus grandis</name>
    <dbReference type="NCBI Taxonomy" id="57498"/>
    <lineage>
        <taxon>Bacteria</taxon>
        <taxon>Thermotogati</taxon>
        <taxon>Deinococcota</taxon>
        <taxon>Deinococci</taxon>
        <taxon>Deinococcales</taxon>
        <taxon>Deinococcaceae</taxon>
        <taxon>Deinococcus</taxon>
    </lineage>
</organism>
<dbReference type="Pfam" id="PF03537">
    <property type="entry name" value="Glyco_hydro_114"/>
    <property type="match status" value="1"/>
</dbReference>
<evidence type="ECO:0000256" key="1">
    <source>
        <dbReference type="SAM" id="MobiDB-lite"/>
    </source>
</evidence>
<gene>
    <name evidence="4" type="ORF">DEIGR_101152</name>
</gene>
<evidence type="ECO:0000259" key="3">
    <source>
        <dbReference type="Pfam" id="PF03537"/>
    </source>
</evidence>
<evidence type="ECO:0000313" key="4">
    <source>
        <dbReference type="EMBL" id="GAQ21125.1"/>
    </source>
</evidence>
<sequence length="308" mass="34187">MRQARMARAPWPALLLLAACASPPAQAGQDPPATPPPTPLPSPAPRALKDARTWGYQLTGYGADRLTRVAASTFDVIVVDTLDDDARPWPAPEVAQAARTHVLLGYLSVGAAEAYRPYWQPDWRPGTPAWLLAEQPDWPGNYDVAYWDADWQALTLRELDRVIDQGFHGAYLDLIDAYEQHPDRPAARAEMIDWVCRLATHARARRAGFLIVPQNAAELIRDPRYAPCVDALGSEETYVYAMNRPTEAARRDALLADYALWKAAGKPVFTVDYADQPDLTTRTYAQARAQGLIPYVTVREADRLTPGQ</sequence>
<evidence type="ECO:0000256" key="2">
    <source>
        <dbReference type="SAM" id="SignalP"/>
    </source>
</evidence>
<keyword evidence="5" id="KW-1185">Reference proteome</keyword>
<dbReference type="InterPro" id="IPR017853">
    <property type="entry name" value="GH"/>
</dbReference>
<accession>A0A100HKI2</accession>
<feature type="signal peptide" evidence="2">
    <location>
        <begin position="1"/>
        <end position="27"/>
    </location>
</feature>
<dbReference type="PANTHER" id="PTHR35882:SF1">
    <property type="match status" value="1"/>
</dbReference>
<proteinExistence type="predicted"/>
<keyword evidence="2" id="KW-0732">Signal</keyword>
<feature type="compositionally biased region" description="Pro residues" evidence="1">
    <location>
        <begin position="32"/>
        <end position="44"/>
    </location>
</feature>
<feature type="region of interest" description="Disordered" evidence="1">
    <location>
        <begin position="23"/>
        <end position="46"/>
    </location>
</feature>
<evidence type="ECO:0000313" key="5">
    <source>
        <dbReference type="Proteomes" id="UP000056209"/>
    </source>
</evidence>
<feature type="domain" description="Glycoside-hydrolase family GH114 TIM-barrel" evidence="3">
    <location>
        <begin position="53"/>
        <end position="300"/>
    </location>
</feature>
<comment type="caution">
    <text evidence="4">The sequence shown here is derived from an EMBL/GenBank/DDBJ whole genome shotgun (WGS) entry which is preliminary data.</text>
</comment>
<dbReference type="Gene3D" id="3.20.20.70">
    <property type="entry name" value="Aldolase class I"/>
    <property type="match status" value="1"/>
</dbReference>
<name>A0A100HKI2_9DEIO</name>
<dbReference type="Proteomes" id="UP000056209">
    <property type="component" value="Unassembled WGS sequence"/>
</dbReference>
<keyword evidence="4" id="KW-0030">Aminoacyl-tRNA synthetase</keyword>
<keyword evidence="4" id="KW-0436">Ligase</keyword>
<dbReference type="AlphaFoldDB" id="A0A100HKI2"/>
<dbReference type="EMBL" id="BCMS01000001">
    <property type="protein sequence ID" value="GAQ21125.1"/>
    <property type="molecule type" value="Genomic_DNA"/>
</dbReference>
<dbReference type="RefSeq" id="WP_236704667.1">
    <property type="nucleotide sequence ID" value="NZ_BCMS01000001.1"/>
</dbReference>
<dbReference type="PROSITE" id="PS51257">
    <property type="entry name" value="PROKAR_LIPOPROTEIN"/>
    <property type="match status" value="1"/>
</dbReference>
<dbReference type="InterPro" id="IPR016062">
    <property type="entry name" value="TM1410-rel"/>
</dbReference>
<reference evidence="5" key="1">
    <citation type="submission" date="2015-11" db="EMBL/GenBank/DDBJ databases">
        <title>Draft Genome Sequence of the Radioresistant Bacterium Deinococcus grandis, Isolated from Freshwater Fish in Japan.</title>
        <authorList>
            <person name="Satoh K."/>
            <person name="Onodera T."/>
            <person name="Omoso K."/>
            <person name="Takeda-Yano K."/>
            <person name="Katayama T."/>
            <person name="Oono Y."/>
            <person name="Narumi I."/>
        </authorList>
    </citation>
    <scope>NUCLEOTIDE SEQUENCE [LARGE SCALE GENOMIC DNA]</scope>
    <source>
        <strain evidence="5">ATCC 43672</strain>
    </source>
</reference>
<dbReference type="SUPFAM" id="SSF51445">
    <property type="entry name" value="(Trans)glycosidases"/>
    <property type="match status" value="1"/>
</dbReference>
<dbReference type="NCBIfam" id="TIGR01370">
    <property type="entry name" value="MJ1477/TM1410 family putative glycoside hydrolase"/>
    <property type="match status" value="1"/>
</dbReference>
<dbReference type="InterPro" id="IPR013785">
    <property type="entry name" value="Aldolase_TIM"/>
</dbReference>
<dbReference type="PRINTS" id="PR01545">
    <property type="entry name" value="THEMAYE10DUF"/>
</dbReference>
<dbReference type="InterPro" id="IPR004352">
    <property type="entry name" value="GH114_TIM-barrel"/>
</dbReference>
<feature type="chain" id="PRO_5007086592" evidence="2">
    <location>
        <begin position="28"/>
        <end position="308"/>
    </location>
</feature>
<protein>
    <submittedName>
        <fullName evidence="4">Cysteinyl-tRNA synthetase</fullName>
    </submittedName>
</protein>
<dbReference type="GO" id="GO:0004812">
    <property type="term" value="F:aminoacyl-tRNA ligase activity"/>
    <property type="evidence" value="ECO:0007669"/>
    <property type="project" value="UniProtKB-KW"/>
</dbReference>
<dbReference type="PANTHER" id="PTHR35882">
    <property type="entry name" value="PELA"/>
    <property type="match status" value="1"/>
</dbReference>